<dbReference type="Gene3D" id="3.40.50.11950">
    <property type="match status" value="1"/>
</dbReference>
<evidence type="ECO:0000256" key="3">
    <source>
        <dbReference type="ARBA" id="ARBA00012893"/>
    </source>
</evidence>
<evidence type="ECO:0000256" key="8">
    <source>
        <dbReference type="ARBA" id="ARBA00022840"/>
    </source>
</evidence>
<dbReference type="CDD" id="cd07061">
    <property type="entry name" value="HP_HAP_like"/>
    <property type="match status" value="1"/>
</dbReference>
<dbReference type="SUPFAM" id="SSF53254">
    <property type="entry name" value="Phosphoglycerate mutase-like"/>
    <property type="match status" value="1"/>
</dbReference>
<evidence type="ECO:0000313" key="17">
    <source>
        <dbReference type="RefSeq" id="XP_065724414.1"/>
    </source>
</evidence>
<dbReference type="GO" id="GO:0000828">
    <property type="term" value="F:inositol hexakisphosphate kinase activity"/>
    <property type="evidence" value="ECO:0007669"/>
    <property type="project" value="UniProtKB-ARBA"/>
</dbReference>
<dbReference type="InterPro" id="IPR000560">
    <property type="entry name" value="His_Pase_clade-2"/>
</dbReference>
<feature type="region of interest" description="Disordered" evidence="14">
    <location>
        <begin position="2119"/>
        <end position="2141"/>
    </location>
</feature>
<evidence type="ECO:0000256" key="1">
    <source>
        <dbReference type="ARBA" id="ARBA00004514"/>
    </source>
</evidence>
<feature type="region of interest" description="Disordered" evidence="14">
    <location>
        <begin position="1061"/>
        <end position="1145"/>
    </location>
</feature>
<feature type="region of interest" description="Disordered" evidence="14">
    <location>
        <begin position="76"/>
        <end position="128"/>
    </location>
</feature>
<feature type="domain" description="VIP1 N-terminal" evidence="15">
    <location>
        <begin position="182"/>
        <end position="271"/>
    </location>
</feature>
<dbReference type="InterPro" id="IPR040557">
    <property type="entry name" value="VIP1_N"/>
</dbReference>
<reference evidence="17" key="1">
    <citation type="submission" date="2025-08" db="UniProtKB">
        <authorList>
            <consortium name="RefSeq"/>
        </authorList>
    </citation>
    <scope>IDENTIFICATION</scope>
</reference>
<feature type="compositionally biased region" description="Polar residues" evidence="14">
    <location>
        <begin position="2119"/>
        <end position="2134"/>
    </location>
</feature>
<comment type="similarity">
    <text evidence="2">Belongs to the histidine acid phosphatase family. VIP1 subfamily.</text>
</comment>
<dbReference type="FunFam" id="3.40.50.11950:FF:000002">
    <property type="entry name" value="Inositol hexakisphosphate and diphosphoinositol-pentakisphosphate kinase"/>
    <property type="match status" value="1"/>
</dbReference>
<feature type="region of interest" description="Disordered" evidence="14">
    <location>
        <begin position="1790"/>
        <end position="1818"/>
    </location>
</feature>
<comment type="catalytic activity">
    <reaction evidence="10">
        <text>1D-myo-inositol hexakisphosphate + ATP = 1-diphospho-1D-myo-inositol 2,3,4,5,6-pentakisphosphate + ADP</text>
        <dbReference type="Rhea" id="RHEA:37459"/>
        <dbReference type="ChEBI" id="CHEBI:30616"/>
        <dbReference type="ChEBI" id="CHEBI:58130"/>
        <dbReference type="ChEBI" id="CHEBI:74946"/>
        <dbReference type="ChEBI" id="CHEBI:456216"/>
        <dbReference type="EC" id="2.7.4.24"/>
    </reaction>
    <physiologicalReaction direction="left-to-right" evidence="10">
        <dbReference type="Rhea" id="RHEA:37460"/>
    </physiologicalReaction>
</comment>
<dbReference type="Pfam" id="PF18086">
    <property type="entry name" value="PPIP5K2_N"/>
    <property type="match status" value="1"/>
</dbReference>
<evidence type="ECO:0000256" key="5">
    <source>
        <dbReference type="ARBA" id="ARBA00022679"/>
    </source>
</evidence>
<evidence type="ECO:0000313" key="16">
    <source>
        <dbReference type="Proteomes" id="UP001652628"/>
    </source>
</evidence>
<keyword evidence="7 17" id="KW-0418">Kinase</keyword>
<dbReference type="FunFam" id="3.40.50.11950:FF:000003">
    <property type="entry name" value="Inositol hexakisphosphate and diphosphoinositol-pentakisphosphate kinase"/>
    <property type="match status" value="1"/>
</dbReference>
<dbReference type="RefSeq" id="XP_065724414.1">
    <property type="nucleotide sequence ID" value="XM_065868342.2"/>
</dbReference>
<comment type="function">
    <text evidence="11">Bifunctional inositol kinase that acts in concert with the IP6K kinases to synthesize the diphosphate group-containing inositol pyrophosphates diphosphoinositol pentakisphosphate, PP-InsP5, and bis-diphosphoinositol tetrakisphosphate, (PP)2-InsP4. PP-InsP5 and (PP)2-InsP4, also respectively called InsP7 and InsP8, may regulate a variety of cellular processes, including apoptosis, vesicle trafficking, cytoskeletal dynamics, and exocytosis. Phosphorylates inositol hexakisphosphate (InsP6) at position 1 to produce PP-InsP5 which is in turn phosphorylated by IP6Ks to produce (PP)2-InsP4. Alternatively, phosphorylates PP-InsP5 at position 1, produced by IP6Ks from InsP6, to produce (PP)2-InsP4.</text>
</comment>
<feature type="region of interest" description="Disordered" evidence="14">
    <location>
        <begin position="1371"/>
        <end position="1406"/>
    </location>
</feature>
<dbReference type="GO" id="GO:0032958">
    <property type="term" value="P:inositol phosphate biosynthetic process"/>
    <property type="evidence" value="ECO:0007669"/>
    <property type="project" value="TreeGrafter"/>
</dbReference>
<dbReference type="Gene3D" id="3.40.50.1240">
    <property type="entry name" value="Phosphoglycerate mutase-like"/>
    <property type="match status" value="1"/>
</dbReference>
<dbReference type="GO" id="GO:0005829">
    <property type="term" value="C:cytosol"/>
    <property type="evidence" value="ECO:0007669"/>
    <property type="project" value="UniProtKB-SubCell"/>
</dbReference>
<dbReference type="PANTHER" id="PTHR12750:SF9">
    <property type="entry name" value="INOSITOL HEXAKISPHOSPHATE AND DIPHOSPHOINOSITOL-PENTAKISPHOSPHATE KINASE"/>
    <property type="match status" value="1"/>
</dbReference>
<dbReference type="FunFam" id="3.30.470.20:FF:000003">
    <property type="entry name" value="Inositol hexakisphosphate and diphosphoinositol-pentakisphosphate kinase"/>
    <property type="match status" value="1"/>
</dbReference>
<protein>
    <recommendedName>
        <fullName evidence="12">Inositol hexakisphosphate and diphosphoinositol-pentakisphosphate kinase</fullName>
        <ecNumber evidence="3">2.7.4.24</ecNumber>
    </recommendedName>
    <alternativeName>
        <fullName evidence="13">InsP6 and PP-IP5 kinase</fullName>
    </alternativeName>
</protein>
<dbReference type="Pfam" id="PF00328">
    <property type="entry name" value="His_Phos_2"/>
    <property type="match status" value="1"/>
</dbReference>
<comment type="catalytic activity">
    <reaction evidence="9">
        <text>5-diphospho-1D-myo-inositol 1,2,3,4,6-pentakisphosphate + ATP + H(+) = 1,5-bis(diphospho)-1D-myo-inositol 2,3,4,6-tetrakisphosphate + ADP</text>
        <dbReference type="Rhea" id="RHEA:10276"/>
        <dbReference type="ChEBI" id="CHEBI:15378"/>
        <dbReference type="ChEBI" id="CHEBI:30616"/>
        <dbReference type="ChEBI" id="CHEBI:58628"/>
        <dbReference type="ChEBI" id="CHEBI:77983"/>
        <dbReference type="ChEBI" id="CHEBI:456216"/>
        <dbReference type="EC" id="2.7.4.24"/>
    </reaction>
    <physiologicalReaction direction="left-to-right" evidence="9">
        <dbReference type="Rhea" id="RHEA:10277"/>
    </physiologicalReaction>
</comment>
<feature type="compositionally biased region" description="Polar residues" evidence="14">
    <location>
        <begin position="1072"/>
        <end position="1082"/>
    </location>
</feature>
<feature type="region of interest" description="Disordered" evidence="14">
    <location>
        <begin position="1163"/>
        <end position="1207"/>
    </location>
</feature>
<dbReference type="EC" id="2.7.4.24" evidence="3"/>
<evidence type="ECO:0000256" key="13">
    <source>
        <dbReference type="ARBA" id="ARBA00075553"/>
    </source>
</evidence>
<feature type="compositionally biased region" description="Polar residues" evidence="14">
    <location>
        <begin position="1790"/>
        <end position="1801"/>
    </location>
</feature>
<keyword evidence="16" id="KW-1185">Reference proteome</keyword>
<feature type="compositionally biased region" description="Basic residues" evidence="14">
    <location>
        <begin position="76"/>
        <end position="97"/>
    </location>
</feature>
<feature type="region of interest" description="Disordered" evidence="14">
    <location>
        <begin position="622"/>
        <end position="642"/>
    </location>
</feature>
<dbReference type="Gene3D" id="3.30.470.20">
    <property type="entry name" value="ATP-grasp fold, B domain"/>
    <property type="match status" value="1"/>
</dbReference>
<dbReference type="InterPro" id="IPR029033">
    <property type="entry name" value="His_PPase_superfam"/>
</dbReference>
<dbReference type="PANTHER" id="PTHR12750">
    <property type="entry name" value="DIPHOSPHOINOSITOL PENTAKISPHOSPHATE KINASE"/>
    <property type="match status" value="1"/>
</dbReference>
<gene>
    <name evidence="17" type="primary">l(1)G0196</name>
</gene>
<dbReference type="Proteomes" id="UP001652628">
    <property type="component" value="Chromosome X"/>
</dbReference>
<dbReference type="GeneID" id="108005076"/>
<evidence type="ECO:0000256" key="7">
    <source>
        <dbReference type="ARBA" id="ARBA00022777"/>
    </source>
</evidence>
<dbReference type="GO" id="GO:0033857">
    <property type="term" value="F:5-diphosphoinositol pentakisphosphate 1-kinase activity"/>
    <property type="evidence" value="ECO:0007669"/>
    <property type="project" value="TreeGrafter"/>
</dbReference>
<dbReference type="PROSITE" id="PS00616">
    <property type="entry name" value="HIS_ACID_PHOSPHAT_1"/>
    <property type="match status" value="1"/>
</dbReference>
<dbReference type="GO" id="GO:0006020">
    <property type="term" value="P:inositol metabolic process"/>
    <property type="evidence" value="ECO:0007669"/>
    <property type="project" value="TreeGrafter"/>
</dbReference>
<organism evidence="16 17">
    <name type="scientific">Drosophila suzukii</name>
    <name type="common">Spotted-wing drosophila fruit fly</name>
    <dbReference type="NCBI Taxonomy" id="28584"/>
    <lineage>
        <taxon>Eukaryota</taxon>
        <taxon>Metazoa</taxon>
        <taxon>Ecdysozoa</taxon>
        <taxon>Arthropoda</taxon>
        <taxon>Hexapoda</taxon>
        <taxon>Insecta</taxon>
        <taxon>Pterygota</taxon>
        <taxon>Neoptera</taxon>
        <taxon>Endopterygota</taxon>
        <taxon>Diptera</taxon>
        <taxon>Brachycera</taxon>
        <taxon>Muscomorpha</taxon>
        <taxon>Ephydroidea</taxon>
        <taxon>Drosophilidae</taxon>
        <taxon>Drosophila</taxon>
        <taxon>Sophophora</taxon>
    </lineage>
</organism>
<evidence type="ECO:0000256" key="4">
    <source>
        <dbReference type="ARBA" id="ARBA00022490"/>
    </source>
</evidence>
<evidence type="ECO:0000256" key="11">
    <source>
        <dbReference type="ARBA" id="ARBA00055071"/>
    </source>
</evidence>
<name>A0AB40DJY6_DROSZ</name>
<evidence type="ECO:0000256" key="12">
    <source>
        <dbReference type="ARBA" id="ARBA00071668"/>
    </source>
</evidence>
<dbReference type="GO" id="GO:0016791">
    <property type="term" value="F:phosphatase activity"/>
    <property type="evidence" value="ECO:0007669"/>
    <property type="project" value="UniProtKB-ARBA"/>
</dbReference>
<sequence>MEWTWFKDWWRLKKLRSRHQRHKKKLEAAATSTGTSVTAAAVLTGSKCVESACFKDSHSTRRHSLDVVQSDGAVLRRRRSHGRDRLRRSRSLQRQRRSQSAGVVNQPGTENLLNRSQKDDDGEYGPFNVSDYKDYGSSHASDEDSDDFCFCDVCMNGDTDFGDSNDGMDSDTSTSSSNSKQVVVGICAMAKKTQSKPMKEILTRLGEFEFIKLVTFEENVILREPVQNWPTCDCLVSFHSKGFPLEKAIEYAQLRNPFVLNNLHMQYDIQDRRRVYAILEKEGIEIPRYAVLDRDSPDPKHHELIESEDHVEVNGITFNKPFVEKPVSAEDHNIYIYYPTSAGGGSQRLFRKIGSRSSVYSPESRVRKTGSFIYEDFMPTDVYFSGTDVKVYTVGPDYAHAEARKSPALDGKVERDSEGKEIRYPVILNHSEKLISRKVCLAFKQTVCGFDLLRANGKSYVCDVNGFSFVKNSNKYYDDCAKILGNMILRELTPTLHIPWSVPFQLDDPPIVPTTFGKMMELRCVVAVIRHGDRTPKQKMKVEVRHPKFFEIFEKYDGYKLGHVKLKRPKQLQEILDIARFLLSEIHTKAHAEIEEKESKLEQLKNVLEMYGHFSGINRKVQMKYQPKGRPRGSSSDDTNLAADQPVEPSLVLILKWGGELTPAGRIQAEELGRIFRCMYPGGQGRSDYSGTQGLGLLRLHSTFRHDLKIYASDEGRVQMTAAAFAKGLLALEGELTPILVQMVKSANTNGLLDNDCDSSKYQNLAKGRLHELMQNDREFSKEDREQINPCNSKSITQALDFVKNPVDCCHHVHLLIRELLHIISIKKDDPKTKDAILYHGETWDLMRCRWEKIEKDFSTKSKLFDISKIPDIYDCIKYDLQHNQHTLQYDQAEELYIYAKNLADIVIPQEYGLTPQEKLAIGQGICSPLLRKIKGDLQRNIDEVEDEFMNRLNPHYSHGVASPQRHVRTRLYFTSESHVHSLLTVLRYGGLLNVVTDEQWRRAMDYISMVSELNYMSQIVIMLYEDPTKDPTSEERFHVELHFSPGVNCCVQKNLPPGPGFRPHSHGDNACNVSLQSSDESNPARIEEENDSNSGEEREGKKRGTTGQRSSDRNAERTSPAFGFNRLELRSKQLKSKPIPIGAHHTVSGHEAMDLAKRLNEELASQQQQNQQLRPISPDIRAVSPDCEPRSRSFEQRPTSGVCVKEPVSPDFEEISQGPTSEEDSFQAHTSEFKDIFEDHNPAFREITHAQADNSDGEACPKAGNRTAFQIRVTNSLSFFKIDSSTNELPLSDIDFSLHPPTPQCGPLSHKRLHVLTMRRMESCDEGDDLEQLRHMPQISPIATNERPLSSCNCSSSAVQAHSHSKSLMDLGQAKAASSPPEAGQLSETGGGPATTADVSSSSFDDDFQLSSSAPAILMSSYFGQKPLVAALSPMAHATTSPTASTLRLCQDMDKASASVSSSAQRKATSSSCGQLSMPASAPVLTDNPFRFTVLSVGSSASSSGGFVSCFEPIKEQVTPTTEDIKTSQPEPQVAYNLPTLLITDTASTTKSTSIKSSNKVKQVVASTFSPIESEISKDIGIETVNVTTFAPTSISTDIRTDTKTDIKIDSTTVTATDATKDTPTVTPTDTITDLAKDSQVSVSVSASVSSANSSSSSRRQRHSIAGQMSYMKMLGFGGFSKKMATSANSLFSTAVISGSSSAPNLRDMIPVSSSGFGDVPPIRPLETLHNALSLRKLDSFLQDMILAQIFKTPTGSPPRDFAKSTLPAVSSMTLTASNQTGVTISNEAQIGAQQKTVTPTFDRRGSESGTTDGHMGLLSECQCPNLDDSNSALLQSLAEKKQLWPQDSLQAAEDGEEASLPELETKPSLDLTMEIMEQWASVPPSFEPMNRDNLEPDEGAVGGGVFLSVCEEHGSGSTCLTPVSFGMDLDLSMVANKGSMSLSMDGFEDDEDATLSAATTPSLPADCEPQLESCYCCPTHAEGPPEVSSDDPRFGFALPVRITQASPEHKRRAHDTVSPKIQKQVSLFEGHLPQAAGQEKSESIGSVGGGAVLHASINLPAAGPHHLRQDARLRKFENLTQSTSNSNFPFESNTLKRVPMQATDDYDNVSHTQSCTDLKSDSGTVLSGSPQHQRGAIGEVLTERNPPRAYYGRRINACSSTSASPSPSPSPSPGALIVKERFIEPPKRGVVRGYHGKTQSMDADFLFNEFLLLPGMAPAKLSFDSSDIDQASYEEAPSTSKQRHS</sequence>
<dbReference type="InterPro" id="IPR033379">
    <property type="entry name" value="Acid_Pase_AS"/>
</dbReference>
<keyword evidence="6" id="KW-0547">Nucleotide-binding</keyword>
<keyword evidence="4" id="KW-0963">Cytoplasm</keyword>
<evidence type="ECO:0000259" key="15">
    <source>
        <dbReference type="Pfam" id="PF18086"/>
    </source>
</evidence>
<evidence type="ECO:0000256" key="10">
    <source>
        <dbReference type="ARBA" id="ARBA00034629"/>
    </source>
</evidence>
<accession>A0AB40DJY6</accession>
<keyword evidence="5" id="KW-0808">Transferase</keyword>
<dbReference type="InterPro" id="IPR037446">
    <property type="entry name" value="His_Pase_VIP1"/>
</dbReference>
<evidence type="ECO:0000256" key="9">
    <source>
        <dbReference type="ARBA" id="ARBA00033696"/>
    </source>
</evidence>
<keyword evidence="8" id="KW-0067">ATP-binding</keyword>
<evidence type="ECO:0000256" key="14">
    <source>
        <dbReference type="SAM" id="MobiDB-lite"/>
    </source>
</evidence>
<evidence type="ECO:0000256" key="2">
    <source>
        <dbReference type="ARBA" id="ARBA00005609"/>
    </source>
</evidence>
<evidence type="ECO:0000256" key="6">
    <source>
        <dbReference type="ARBA" id="ARBA00022741"/>
    </source>
</evidence>
<proteinExistence type="inferred from homology"/>
<comment type="subcellular location">
    <subcellularLocation>
        <location evidence="1">Cytoplasm</location>
        <location evidence="1">Cytosol</location>
    </subcellularLocation>
</comment>
<feature type="compositionally biased region" description="Polar residues" evidence="14">
    <location>
        <begin position="101"/>
        <end position="115"/>
    </location>
</feature>
<dbReference type="GO" id="GO:0005524">
    <property type="term" value="F:ATP binding"/>
    <property type="evidence" value="ECO:0007669"/>
    <property type="project" value="UniProtKB-KW"/>
</dbReference>